<evidence type="ECO:0000313" key="3">
    <source>
        <dbReference type="EMBL" id="PLW14114.1"/>
    </source>
</evidence>
<accession>A0A2N5SLN2</accession>
<dbReference type="AlphaFoldDB" id="A0A2N5SLN2"/>
<keyword evidence="2" id="KW-0812">Transmembrane</keyword>
<proteinExistence type="predicted"/>
<evidence type="ECO:0000256" key="2">
    <source>
        <dbReference type="SAM" id="Phobius"/>
    </source>
</evidence>
<sequence length="144" mass="16023">MNGRVDVTHVDSAAIEEATSELKRLFPLHGTRHLSFYKKLFTMRSFVALAVFVCLQTVNALPALPGLESTASQLAHQVHPQLCPAAVAHTVPAVLDSLDRVATPRAKRKLRPRPKHRRKRKPGAGRRAASCIDLITWLDSEYPR</sequence>
<keyword evidence="4" id="KW-1185">Reference proteome</keyword>
<feature type="region of interest" description="Disordered" evidence="1">
    <location>
        <begin position="104"/>
        <end position="127"/>
    </location>
</feature>
<evidence type="ECO:0000313" key="4">
    <source>
        <dbReference type="Proteomes" id="UP000235388"/>
    </source>
</evidence>
<protein>
    <submittedName>
        <fullName evidence="3">Uncharacterized protein</fullName>
    </submittedName>
</protein>
<gene>
    <name evidence="3" type="ORF">PCANC_18237</name>
</gene>
<comment type="caution">
    <text evidence="3">The sequence shown here is derived from an EMBL/GenBank/DDBJ whole genome shotgun (WGS) entry which is preliminary data.</text>
</comment>
<dbReference type="Proteomes" id="UP000235388">
    <property type="component" value="Unassembled WGS sequence"/>
</dbReference>
<feature type="transmembrane region" description="Helical" evidence="2">
    <location>
        <begin position="46"/>
        <end position="64"/>
    </location>
</feature>
<keyword evidence="2" id="KW-1133">Transmembrane helix</keyword>
<dbReference type="EMBL" id="PGCJ01000930">
    <property type="protein sequence ID" value="PLW14114.1"/>
    <property type="molecule type" value="Genomic_DNA"/>
</dbReference>
<organism evidence="3 4">
    <name type="scientific">Puccinia coronata f. sp. avenae</name>
    <dbReference type="NCBI Taxonomy" id="200324"/>
    <lineage>
        <taxon>Eukaryota</taxon>
        <taxon>Fungi</taxon>
        <taxon>Dikarya</taxon>
        <taxon>Basidiomycota</taxon>
        <taxon>Pucciniomycotina</taxon>
        <taxon>Pucciniomycetes</taxon>
        <taxon>Pucciniales</taxon>
        <taxon>Pucciniaceae</taxon>
        <taxon>Puccinia</taxon>
    </lineage>
</organism>
<reference evidence="3 4" key="1">
    <citation type="submission" date="2017-11" db="EMBL/GenBank/DDBJ databases">
        <title>De novo assembly and phasing of dikaryotic genomes from two isolates of Puccinia coronata f. sp. avenae, the causal agent of oat crown rust.</title>
        <authorList>
            <person name="Miller M.E."/>
            <person name="Zhang Y."/>
            <person name="Omidvar V."/>
            <person name="Sperschneider J."/>
            <person name="Schwessinger B."/>
            <person name="Raley C."/>
            <person name="Palmer J.M."/>
            <person name="Garnica D."/>
            <person name="Upadhyaya N."/>
            <person name="Rathjen J."/>
            <person name="Taylor J.M."/>
            <person name="Park R.F."/>
            <person name="Dodds P.N."/>
            <person name="Hirsch C.D."/>
            <person name="Kianian S.F."/>
            <person name="Figueroa M."/>
        </authorList>
    </citation>
    <scope>NUCLEOTIDE SEQUENCE [LARGE SCALE GENOMIC DNA]</scope>
    <source>
        <strain evidence="3">12NC29</strain>
    </source>
</reference>
<name>A0A2N5SLN2_9BASI</name>
<keyword evidence="2" id="KW-0472">Membrane</keyword>
<evidence type="ECO:0000256" key="1">
    <source>
        <dbReference type="SAM" id="MobiDB-lite"/>
    </source>
</evidence>
<feature type="compositionally biased region" description="Basic residues" evidence="1">
    <location>
        <begin position="105"/>
        <end position="124"/>
    </location>
</feature>